<gene>
    <name evidence="1" type="ORF">KIK155_LOCUS31285</name>
    <name evidence="2" type="ORF">TOA249_LOCUS18357</name>
</gene>
<dbReference type="EMBL" id="CAJNYV010005770">
    <property type="protein sequence ID" value="CAF3779559.1"/>
    <property type="molecule type" value="Genomic_DNA"/>
</dbReference>
<accession>A0A821JQ15</accession>
<dbReference type="EMBL" id="CAJOBS010001363">
    <property type="protein sequence ID" value="CAF4722371.1"/>
    <property type="molecule type" value="Genomic_DNA"/>
</dbReference>
<evidence type="ECO:0000313" key="1">
    <source>
        <dbReference type="EMBL" id="CAF3779559.1"/>
    </source>
</evidence>
<proteinExistence type="predicted"/>
<dbReference type="AlphaFoldDB" id="A0A821JQ15"/>
<sequence length="68" mass="7280">MIEQTLVLGNESSVQDTAAQSLFEKGTLQGQKLSLVGGRAFKQDENQDDVVLQALASIQHGASKKNAH</sequence>
<reference evidence="2" key="1">
    <citation type="submission" date="2021-02" db="EMBL/GenBank/DDBJ databases">
        <authorList>
            <person name="Nowell W R."/>
        </authorList>
    </citation>
    <scope>NUCLEOTIDE SEQUENCE</scope>
</reference>
<evidence type="ECO:0000313" key="3">
    <source>
        <dbReference type="Proteomes" id="UP000663838"/>
    </source>
</evidence>
<dbReference type="Proteomes" id="UP000663865">
    <property type="component" value="Unassembled WGS sequence"/>
</dbReference>
<comment type="caution">
    <text evidence="2">The sequence shown here is derived from an EMBL/GenBank/DDBJ whole genome shotgun (WGS) entry which is preliminary data.</text>
</comment>
<dbReference type="Proteomes" id="UP000663838">
    <property type="component" value="Unassembled WGS sequence"/>
</dbReference>
<evidence type="ECO:0000313" key="2">
    <source>
        <dbReference type="EMBL" id="CAF4722371.1"/>
    </source>
</evidence>
<organism evidence="2 3">
    <name type="scientific">Rotaria socialis</name>
    <dbReference type="NCBI Taxonomy" id="392032"/>
    <lineage>
        <taxon>Eukaryota</taxon>
        <taxon>Metazoa</taxon>
        <taxon>Spiralia</taxon>
        <taxon>Gnathifera</taxon>
        <taxon>Rotifera</taxon>
        <taxon>Eurotatoria</taxon>
        <taxon>Bdelloidea</taxon>
        <taxon>Philodinida</taxon>
        <taxon>Philodinidae</taxon>
        <taxon>Rotaria</taxon>
    </lineage>
</organism>
<name>A0A821JQ15_9BILA</name>
<protein>
    <submittedName>
        <fullName evidence="2">Uncharacterized protein</fullName>
    </submittedName>
</protein>